<reference evidence="2" key="2">
    <citation type="submission" date="2020-11" db="EMBL/GenBank/DDBJ databases">
        <authorList>
            <person name="McCartney M.A."/>
            <person name="Auch B."/>
            <person name="Kono T."/>
            <person name="Mallez S."/>
            <person name="Becker A."/>
            <person name="Gohl D.M."/>
            <person name="Silverstein K.A.T."/>
            <person name="Koren S."/>
            <person name="Bechman K.B."/>
            <person name="Herman A."/>
            <person name="Abrahante J.E."/>
            <person name="Garbe J."/>
        </authorList>
    </citation>
    <scope>NUCLEOTIDE SEQUENCE</scope>
    <source>
        <strain evidence="2">Duluth1</strain>
        <tissue evidence="2">Whole animal</tissue>
    </source>
</reference>
<proteinExistence type="predicted"/>
<dbReference type="AlphaFoldDB" id="A0A9D4KT09"/>
<feature type="region of interest" description="Disordered" evidence="1">
    <location>
        <begin position="1"/>
        <end position="21"/>
    </location>
</feature>
<comment type="caution">
    <text evidence="2">The sequence shown here is derived from an EMBL/GenBank/DDBJ whole genome shotgun (WGS) entry which is preliminary data.</text>
</comment>
<gene>
    <name evidence="2" type="ORF">DPMN_086815</name>
</gene>
<accession>A0A9D4KT09</accession>
<evidence type="ECO:0000256" key="1">
    <source>
        <dbReference type="SAM" id="MobiDB-lite"/>
    </source>
</evidence>
<evidence type="ECO:0000313" key="3">
    <source>
        <dbReference type="Proteomes" id="UP000828390"/>
    </source>
</evidence>
<organism evidence="2 3">
    <name type="scientific">Dreissena polymorpha</name>
    <name type="common">Zebra mussel</name>
    <name type="synonym">Mytilus polymorpha</name>
    <dbReference type="NCBI Taxonomy" id="45954"/>
    <lineage>
        <taxon>Eukaryota</taxon>
        <taxon>Metazoa</taxon>
        <taxon>Spiralia</taxon>
        <taxon>Lophotrochozoa</taxon>
        <taxon>Mollusca</taxon>
        <taxon>Bivalvia</taxon>
        <taxon>Autobranchia</taxon>
        <taxon>Heteroconchia</taxon>
        <taxon>Euheterodonta</taxon>
        <taxon>Imparidentia</taxon>
        <taxon>Neoheterodontei</taxon>
        <taxon>Myida</taxon>
        <taxon>Dreissenoidea</taxon>
        <taxon>Dreissenidae</taxon>
        <taxon>Dreissena</taxon>
    </lineage>
</organism>
<protein>
    <submittedName>
        <fullName evidence="2">Uncharacterized protein</fullName>
    </submittedName>
</protein>
<name>A0A9D4KT09_DREPO</name>
<dbReference type="Proteomes" id="UP000828390">
    <property type="component" value="Unassembled WGS sequence"/>
</dbReference>
<sequence length="57" mass="6670">MHTYKTEYVSESDERGCHTSSSRWIPTCEFVWWSEHPTGVVFPEYSSLYPQHTTGSK</sequence>
<reference evidence="2" key="1">
    <citation type="journal article" date="2019" name="bioRxiv">
        <title>The Genome of the Zebra Mussel, Dreissena polymorpha: A Resource for Invasive Species Research.</title>
        <authorList>
            <person name="McCartney M.A."/>
            <person name="Auch B."/>
            <person name="Kono T."/>
            <person name="Mallez S."/>
            <person name="Zhang Y."/>
            <person name="Obille A."/>
            <person name="Becker A."/>
            <person name="Abrahante J.E."/>
            <person name="Garbe J."/>
            <person name="Badalamenti J.P."/>
            <person name="Herman A."/>
            <person name="Mangelson H."/>
            <person name="Liachko I."/>
            <person name="Sullivan S."/>
            <person name="Sone E.D."/>
            <person name="Koren S."/>
            <person name="Silverstein K.A.T."/>
            <person name="Beckman K.B."/>
            <person name="Gohl D.M."/>
        </authorList>
    </citation>
    <scope>NUCLEOTIDE SEQUENCE</scope>
    <source>
        <strain evidence="2">Duluth1</strain>
        <tissue evidence="2">Whole animal</tissue>
    </source>
</reference>
<keyword evidence="3" id="KW-1185">Reference proteome</keyword>
<evidence type="ECO:0000313" key="2">
    <source>
        <dbReference type="EMBL" id="KAH3844556.1"/>
    </source>
</evidence>
<dbReference type="EMBL" id="JAIWYP010000003">
    <property type="protein sequence ID" value="KAH3844556.1"/>
    <property type="molecule type" value="Genomic_DNA"/>
</dbReference>